<dbReference type="InterPro" id="IPR001036">
    <property type="entry name" value="Acrflvin-R"/>
</dbReference>
<dbReference type="Pfam" id="PF00873">
    <property type="entry name" value="ACR_tran"/>
    <property type="match status" value="1"/>
</dbReference>
<dbReference type="Gene3D" id="3.30.70.1440">
    <property type="entry name" value="Multidrug efflux transporter AcrB pore domain"/>
    <property type="match status" value="1"/>
</dbReference>
<accession>A0A5K8AD53</accession>
<dbReference type="Gene3D" id="3.30.2090.10">
    <property type="entry name" value="Multidrug efflux transporter AcrB TolC docking domain, DN and DC subdomains"/>
    <property type="match status" value="1"/>
</dbReference>
<dbReference type="Gene3D" id="1.20.1640.10">
    <property type="entry name" value="Multidrug efflux transporter AcrB transmembrane domain"/>
    <property type="match status" value="2"/>
</dbReference>
<dbReference type="Gene3D" id="3.30.70.1430">
    <property type="entry name" value="Multidrug efflux transporter AcrB pore domain"/>
    <property type="match status" value="1"/>
</dbReference>
<protein>
    <recommendedName>
        <fullName evidence="4">Multidrug transporter AcrB</fullName>
    </recommendedName>
</protein>
<dbReference type="SUPFAM" id="SSF82866">
    <property type="entry name" value="Multidrug efflux transporter AcrB transmembrane domain"/>
    <property type="match status" value="2"/>
</dbReference>
<dbReference type="PANTHER" id="PTHR32063">
    <property type="match status" value="1"/>
</dbReference>
<keyword evidence="3" id="KW-1185">Reference proteome</keyword>
<name>A0A5K8AD53_9BACT</name>
<dbReference type="PANTHER" id="PTHR32063:SF18">
    <property type="entry name" value="CATION EFFLUX SYSTEM PROTEIN"/>
    <property type="match status" value="1"/>
</dbReference>
<dbReference type="InterPro" id="IPR027463">
    <property type="entry name" value="AcrB_DN_DC_subdom"/>
</dbReference>
<feature type="transmembrane region" description="Helical" evidence="1">
    <location>
        <begin position="40"/>
        <end position="59"/>
    </location>
</feature>
<feature type="transmembrane region" description="Helical" evidence="1">
    <location>
        <begin position="589"/>
        <end position="611"/>
    </location>
</feature>
<evidence type="ECO:0008006" key="4">
    <source>
        <dbReference type="Google" id="ProtNLM"/>
    </source>
</evidence>
<keyword evidence="1" id="KW-0472">Membrane</keyword>
<evidence type="ECO:0000313" key="2">
    <source>
        <dbReference type="EMBL" id="BBO90565.1"/>
    </source>
</evidence>
<dbReference type="GO" id="GO:0042910">
    <property type="term" value="F:xenobiotic transmembrane transporter activity"/>
    <property type="evidence" value="ECO:0007669"/>
    <property type="project" value="TreeGrafter"/>
</dbReference>
<dbReference type="AlphaFoldDB" id="A0A5K8AD53"/>
<dbReference type="EMBL" id="AP021879">
    <property type="protein sequence ID" value="BBO90565.1"/>
    <property type="molecule type" value="Genomic_DNA"/>
</dbReference>
<reference evidence="2 3" key="1">
    <citation type="submission" date="2019-11" db="EMBL/GenBank/DDBJ databases">
        <title>Comparative genomics of hydrocarbon-degrading Desulfosarcina strains.</title>
        <authorList>
            <person name="Watanabe M."/>
            <person name="Kojima H."/>
            <person name="Fukui M."/>
        </authorList>
    </citation>
    <scope>NUCLEOTIDE SEQUENCE [LARGE SCALE GENOMIC DNA]</scope>
    <source>
        <strain evidence="3">oXyS1</strain>
    </source>
</reference>
<dbReference type="SUPFAM" id="SSF82714">
    <property type="entry name" value="Multidrug efflux transporter AcrB TolC docking domain, DN and DC subdomains"/>
    <property type="match status" value="1"/>
</dbReference>
<proteinExistence type="predicted"/>
<sequence length="617" mass="68260">MCRTVLIVDNAIVVTDGALVRLKRGQDRTHAAIRSAERPAWPLFGATVIASLAFMPIFLAPTESGEYCRSLFQVVSVSLVLSWLLAMSQTPVFCQRFLKGPKAIVSKDPFASLPYRIYSGTLVWCLRHRLFCVVIIIGLCVLGVIGMGKVQKRFFAESSKAQFFIDYWQHEGTRIETTSAGLRRVEDYLATLPEIKNFTTIIGSGPPRVAVTITPEADNPAFGQIIVNVHDYRAIPALQEKLDAWFVDNQPDAAPKMRSYKNGPPADYMVEARFSGPDPAVLRRLAESAKTILRDDPFAKYVRDDWRQRVPRWVAVYSQQRGRDAGVERNDLAQAILQATDGLPVAVYREGNELIPLRVRSVIDEGLGIPSPESTPIWGTGTASVPLGQVADVSGLSWEDSIVRRYDRRRAITVQSDTVGITYDALLARVRPKIEAIPLPRGYTLDWAGEYELAVKGDEGVQKYMPLTLMMIFFILVALFNGFRQPVIIMLVVPLALVGMVTGLLLTGQAFGFMAMLGAYSLIGMLIKNAVVLIEQIEFSIKKGVDRHQAVVDSSVSRLRPVTMASATTILGMLPLLTDPLFASMAVTIMFGLAFASVLTLIVVPMLYTLFFRVKPL</sequence>
<evidence type="ECO:0000313" key="3">
    <source>
        <dbReference type="Proteomes" id="UP000422108"/>
    </source>
</evidence>
<feature type="transmembrane region" description="Helical" evidence="1">
    <location>
        <begin position="464"/>
        <end position="480"/>
    </location>
</feature>
<organism evidence="2 3">
    <name type="scientific">Desulfosarcina ovata subsp. ovata</name>
    <dbReference type="NCBI Taxonomy" id="2752305"/>
    <lineage>
        <taxon>Bacteria</taxon>
        <taxon>Pseudomonadati</taxon>
        <taxon>Thermodesulfobacteriota</taxon>
        <taxon>Desulfobacteria</taxon>
        <taxon>Desulfobacterales</taxon>
        <taxon>Desulfosarcinaceae</taxon>
        <taxon>Desulfosarcina</taxon>
    </lineage>
</organism>
<dbReference type="PRINTS" id="PR00702">
    <property type="entry name" value="ACRIFLAVINRP"/>
</dbReference>
<keyword evidence="1" id="KW-1133">Transmembrane helix</keyword>
<dbReference type="GO" id="GO:0005886">
    <property type="term" value="C:plasma membrane"/>
    <property type="evidence" value="ECO:0007669"/>
    <property type="project" value="TreeGrafter"/>
</dbReference>
<keyword evidence="1" id="KW-0812">Transmembrane</keyword>
<gene>
    <name evidence="2" type="ORF">DSCOOX_37450</name>
</gene>
<feature type="transmembrane region" description="Helical" evidence="1">
    <location>
        <begin position="130"/>
        <end position="148"/>
    </location>
</feature>
<feature type="transmembrane region" description="Helical" evidence="1">
    <location>
        <begin position="71"/>
        <end position="94"/>
    </location>
</feature>
<feature type="transmembrane region" description="Helical" evidence="1">
    <location>
        <begin position="513"/>
        <end position="534"/>
    </location>
</feature>
<evidence type="ECO:0000256" key="1">
    <source>
        <dbReference type="SAM" id="Phobius"/>
    </source>
</evidence>
<dbReference type="Proteomes" id="UP000422108">
    <property type="component" value="Chromosome"/>
</dbReference>
<feature type="transmembrane region" description="Helical" evidence="1">
    <location>
        <begin position="487"/>
        <end position="507"/>
    </location>
</feature>
<feature type="transmembrane region" description="Helical" evidence="1">
    <location>
        <begin position="562"/>
        <end position="583"/>
    </location>
</feature>